<dbReference type="Proteomes" id="UP001597237">
    <property type="component" value="Unassembled WGS sequence"/>
</dbReference>
<accession>A0ABW4N273</accession>
<dbReference type="InterPro" id="IPR000873">
    <property type="entry name" value="AMP-dep_synth/lig_dom"/>
</dbReference>
<dbReference type="EMBL" id="JBHUEY010000001">
    <property type="protein sequence ID" value="MFD1784084.1"/>
    <property type="molecule type" value="Genomic_DNA"/>
</dbReference>
<dbReference type="Pfam" id="PF00501">
    <property type="entry name" value="AMP-binding"/>
    <property type="match status" value="1"/>
</dbReference>
<dbReference type="Gene3D" id="3.40.50.12780">
    <property type="entry name" value="N-terminal domain of ligase-like"/>
    <property type="match status" value="1"/>
</dbReference>
<dbReference type="RefSeq" id="WP_377282729.1">
    <property type="nucleotide sequence ID" value="NZ_JBHRSI010000008.1"/>
</dbReference>
<dbReference type="PROSITE" id="PS00455">
    <property type="entry name" value="AMP_BINDING"/>
    <property type="match status" value="1"/>
</dbReference>
<evidence type="ECO:0000259" key="1">
    <source>
        <dbReference type="Pfam" id="PF00501"/>
    </source>
</evidence>
<comment type="caution">
    <text evidence="2">The sequence shown here is derived from an EMBL/GenBank/DDBJ whole genome shotgun (WGS) entry which is preliminary data.</text>
</comment>
<reference evidence="3" key="1">
    <citation type="journal article" date="2019" name="Int. J. Syst. Evol. Microbiol.">
        <title>The Global Catalogue of Microorganisms (GCM) 10K type strain sequencing project: providing services to taxonomists for standard genome sequencing and annotation.</title>
        <authorList>
            <consortium name="The Broad Institute Genomics Platform"/>
            <consortium name="The Broad Institute Genome Sequencing Center for Infectious Disease"/>
            <person name="Wu L."/>
            <person name="Ma J."/>
        </authorList>
    </citation>
    <scope>NUCLEOTIDE SEQUENCE [LARGE SCALE GENOMIC DNA]</scope>
    <source>
        <strain evidence="3">DFY28</strain>
    </source>
</reference>
<dbReference type="InterPro" id="IPR020845">
    <property type="entry name" value="AMP-binding_CS"/>
</dbReference>
<evidence type="ECO:0000313" key="3">
    <source>
        <dbReference type="Proteomes" id="UP001597237"/>
    </source>
</evidence>
<proteinExistence type="predicted"/>
<dbReference type="Pfam" id="PF23562">
    <property type="entry name" value="AMP-binding_C_3"/>
    <property type="match status" value="1"/>
</dbReference>
<keyword evidence="3" id="KW-1185">Reference proteome</keyword>
<feature type="domain" description="AMP-dependent synthetase/ligase" evidence="1">
    <location>
        <begin position="52"/>
        <end position="421"/>
    </location>
</feature>
<name>A0ABW4N273_9CAUL</name>
<dbReference type="PANTHER" id="PTHR24096">
    <property type="entry name" value="LONG-CHAIN-FATTY-ACID--COA LIGASE"/>
    <property type="match status" value="1"/>
</dbReference>
<dbReference type="InterPro" id="IPR042099">
    <property type="entry name" value="ANL_N_sf"/>
</dbReference>
<gene>
    <name evidence="2" type="ORF">ACFSC0_11815</name>
</gene>
<dbReference type="SUPFAM" id="SSF56801">
    <property type="entry name" value="Acetyl-CoA synthetase-like"/>
    <property type="match status" value="1"/>
</dbReference>
<organism evidence="2 3">
    <name type="scientific">Phenylobacterium terrae</name>
    <dbReference type="NCBI Taxonomy" id="2665495"/>
    <lineage>
        <taxon>Bacteria</taxon>
        <taxon>Pseudomonadati</taxon>
        <taxon>Pseudomonadota</taxon>
        <taxon>Alphaproteobacteria</taxon>
        <taxon>Caulobacterales</taxon>
        <taxon>Caulobacteraceae</taxon>
        <taxon>Phenylobacterium</taxon>
    </lineage>
</organism>
<protein>
    <submittedName>
        <fullName evidence="2">Feruloyl-CoA synthase</fullName>
    </submittedName>
</protein>
<dbReference type="PANTHER" id="PTHR24096:SF420">
    <property type="entry name" value="LONG-CHAIN-FATTY-ACID--COA LIGASE-RELATED"/>
    <property type="match status" value="1"/>
</dbReference>
<sequence>MDAELRIATAPFRDPRYAPRRLEVDRRPGGEIVLTNPTPFDATFQTPVEPLAHWAREAPDRTWLAERAGEGWRKLSYLEAHERVAALAGGLRELDVVGKGPLLILARNGIDHALIKYAAMSQGLPAAPVSPQYGLPGADLSRLAHAVQVLKPAAVYTEDAALFREALEADFLQGLPVIAGKNARDGDIPLERLWNAAPAAPSARPEDHAKYLLTSGSTGLPKAVIIAQRRLAVTAAQVAACYDDPEPPVMVNSAPWSHSLGANAILQMGLHRGGTLYIDAGQPVAGRFAETVRNLKEVATTYCNMVPAGWMLLVDELERDEALARTFFSRVRVLQYGGAALGQEVADRIQAVAVRTVGEKISFASGYGATETGPTACNVHWPNDRMGLIGLPVPGTAVKLSPVAGKLEFRVKGPQVAPGYLGREDLAGEIFDEEGFYRLGDAARFVDPEDPMQGLVFDGRISENFKLASGTFVAVGDLRIAAVGAIGGAVTDAVVCGEGEAGVGLLLYPNPTMDRAQVQAAAREGLSRYNAAAKGGGKVTRALVLDGPPNAGAGEITDKGYIAQALARRLRAADVERLYSDPAPPDVMVF</sequence>
<evidence type="ECO:0000313" key="2">
    <source>
        <dbReference type="EMBL" id="MFD1784084.1"/>
    </source>
</evidence>